<dbReference type="Gene3D" id="1.10.3290.10">
    <property type="entry name" value="Fido-like domain"/>
    <property type="match status" value="1"/>
</dbReference>
<dbReference type="InterPro" id="IPR036390">
    <property type="entry name" value="WH_DNA-bd_sf"/>
</dbReference>
<dbReference type="SUPFAM" id="SSF46785">
    <property type="entry name" value="Winged helix' DNA-binding domain"/>
    <property type="match status" value="1"/>
</dbReference>
<dbReference type="InterPro" id="IPR036597">
    <property type="entry name" value="Fido-like_dom_sf"/>
</dbReference>
<proteinExistence type="predicted"/>
<dbReference type="InterPro" id="IPR003812">
    <property type="entry name" value="Fido"/>
</dbReference>
<protein>
    <recommendedName>
        <fullName evidence="1">Fido domain-containing protein</fullName>
    </recommendedName>
</protein>
<reference evidence="2" key="1">
    <citation type="submission" date="2020-06" db="EMBL/GenBank/DDBJ databases">
        <title>Unique genomic features of the anaerobic methanotrophic archaea.</title>
        <authorList>
            <person name="Chadwick G.L."/>
            <person name="Skennerton C.T."/>
            <person name="Laso-Perez R."/>
            <person name="Leu A.O."/>
            <person name="Speth D.R."/>
            <person name="Yu H."/>
            <person name="Morgan-Lang C."/>
            <person name="Hatzenpichler R."/>
            <person name="Goudeau D."/>
            <person name="Malmstrom R."/>
            <person name="Brazelton W.J."/>
            <person name="Woyke T."/>
            <person name="Hallam S.J."/>
            <person name="Tyson G.W."/>
            <person name="Wegener G."/>
            <person name="Boetius A."/>
            <person name="Orphan V."/>
        </authorList>
    </citation>
    <scope>NUCLEOTIDE SEQUENCE</scope>
</reference>
<dbReference type="InterPro" id="IPR040198">
    <property type="entry name" value="Fido_containing"/>
</dbReference>
<dbReference type="EMBL" id="MT630736">
    <property type="protein sequence ID" value="QNO42410.1"/>
    <property type="molecule type" value="Genomic_DNA"/>
</dbReference>
<dbReference type="PROSITE" id="PS51459">
    <property type="entry name" value="FIDO"/>
    <property type="match status" value="1"/>
</dbReference>
<dbReference type="Gene3D" id="1.10.10.10">
    <property type="entry name" value="Winged helix-like DNA-binding domain superfamily/Winged helix DNA-binding domain"/>
    <property type="match status" value="1"/>
</dbReference>
<dbReference type="PANTHER" id="PTHR13504">
    <property type="entry name" value="FIDO DOMAIN-CONTAINING PROTEIN DDB_G0283145"/>
    <property type="match status" value="1"/>
</dbReference>
<dbReference type="InterPro" id="IPR036388">
    <property type="entry name" value="WH-like_DNA-bd_sf"/>
</dbReference>
<dbReference type="PANTHER" id="PTHR13504:SF38">
    <property type="entry name" value="FIDO DOMAIN-CONTAINING PROTEIN"/>
    <property type="match status" value="1"/>
</dbReference>
<dbReference type="SUPFAM" id="SSF140931">
    <property type="entry name" value="Fic-like"/>
    <property type="match status" value="1"/>
</dbReference>
<gene>
    <name evidence="2" type="ORF">ODADPOMJ_00003</name>
</gene>
<sequence length="353" mass="40242">MKEPVINITKDILRLVAAVDEFRGEWRALSNLAPDRLNALKKIAAIESIGSSTRIEGVKLTDREVEQIFSGLDTMSFRSRDEEEVAGYAEAMNLVFESFQEILVTENHIKQLHSILLKYSSKDVRHRGGYKKLPNHVEAFDHNGKSLGIIFETASPFETPMKMEALLQWTNHNLEAKELHPLLIIAVFVVHFLAIHPFQDGNGRLSRILTTLLLLQNGYSYVPYSSLESIIEQNKDNYYLALRKAQRTLDTDDSGLGNWLSFFLNCLRKQKDNLVQKIAIEHKRIKLPALSNQILEIIKEHGQATISDVQAITDANRNTIKIRLRELVADNYLVKIGRGKSTRYTIGNRLDSY</sequence>
<accession>A0A7G9Y326</accession>
<evidence type="ECO:0000259" key="1">
    <source>
        <dbReference type="PROSITE" id="PS51459"/>
    </source>
</evidence>
<dbReference type="AlphaFoldDB" id="A0A7G9Y326"/>
<feature type="domain" description="Fido" evidence="1">
    <location>
        <begin position="104"/>
        <end position="265"/>
    </location>
</feature>
<dbReference type="Pfam" id="PF02661">
    <property type="entry name" value="Fic"/>
    <property type="match status" value="1"/>
</dbReference>
<evidence type="ECO:0000313" key="2">
    <source>
        <dbReference type="EMBL" id="QNO42410.1"/>
    </source>
</evidence>
<organism evidence="2">
    <name type="scientific">Candidatus Methanogaster sp. ANME-2c ERB4</name>
    <dbReference type="NCBI Taxonomy" id="2759911"/>
    <lineage>
        <taxon>Archaea</taxon>
        <taxon>Methanobacteriati</taxon>
        <taxon>Methanobacteriota</taxon>
        <taxon>Stenosarchaea group</taxon>
        <taxon>Methanomicrobia</taxon>
        <taxon>Methanosarcinales</taxon>
        <taxon>ANME-2 cluster</taxon>
        <taxon>Candidatus Methanogasteraceae</taxon>
        <taxon>Candidatus Methanogaster</taxon>
    </lineage>
</organism>
<name>A0A7G9Y326_9EURY</name>